<accession>A0A1W1GWM5</accession>
<evidence type="ECO:0000256" key="6">
    <source>
        <dbReference type="ARBA" id="ARBA00022840"/>
    </source>
</evidence>
<evidence type="ECO:0000256" key="8">
    <source>
        <dbReference type="ARBA" id="ARBA00023136"/>
    </source>
</evidence>
<evidence type="ECO:0000256" key="4">
    <source>
        <dbReference type="ARBA" id="ARBA00022692"/>
    </source>
</evidence>
<sequence>MQVANSTAVNPTPGDLLRQWMKRPVRIFYQSEANECGLACLAMVLDHHGHRLSLEQLRAFAGSYPQGMSVSDISDVAERKGLVARPLRAEPDELDQLILPAVLHWNMDHFVVLEKVQARKVVILDPSQGRVEISWAALGRHFTGVAIELLKGPDLKKTQGRSSLRLRSLIGPISGLRPALVNLGLLSVALELMALASPQGFQIVIDRVLADGDRALLPVVIVGLSLLALLQLLLGWLRSWAIVWLSSQINIGWSSGVFARLLRLPTQYFQSRSLGDITSRFTSLNTIQQAISTQLVAGILDGVMALATGAMLFVYSPLLGAFTSLTALAYVGVRALYVKRLQHATVSSLTEDARRQSMLLESIRGAQTLKLFGKTGWQSSRFANRSAAAIAASIAVQRKSLSYASWGGVLLSVGRLGALAIGASLVMEGRFTAGMLIAYASYSEQFISRLSALSEYAIQLALLGSHAERVADIALAPVEKEPAEPLSARVQPVEVELRNVCFRYADNQPWVLNNANAIIPAGQMTAITGASGTGKSTIAKLLVGLLTVNSGEILLNGIPLSHLGPTQARRMFGCVMQDDALFQGSLAENIALFQEGAPQQQIEHSAQAACIHDDISRMPMGYRTSVGDMGSTLSGGQRQRIMLARALYQQPQALLLDEATSHLDAETEQSINAHLKQMSLTVIQIAHRFETIEAADCLLRVHPDGSVSRRGKAAAY</sequence>
<dbReference type="Proteomes" id="UP000191133">
    <property type="component" value="Unassembled WGS sequence"/>
</dbReference>
<dbReference type="SUPFAM" id="SSF52540">
    <property type="entry name" value="P-loop containing nucleoside triphosphate hydrolases"/>
    <property type="match status" value="1"/>
</dbReference>
<keyword evidence="3" id="KW-1003">Cell membrane</keyword>
<dbReference type="PROSITE" id="PS00211">
    <property type="entry name" value="ABC_TRANSPORTER_1"/>
    <property type="match status" value="1"/>
</dbReference>
<evidence type="ECO:0000256" key="2">
    <source>
        <dbReference type="ARBA" id="ARBA00022448"/>
    </source>
</evidence>
<dbReference type="InterPro" id="IPR036640">
    <property type="entry name" value="ABC1_TM_sf"/>
</dbReference>
<evidence type="ECO:0000313" key="13">
    <source>
        <dbReference type="EMBL" id="SLM23644.1"/>
    </source>
</evidence>
<evidence type="ECO:0000256" key="7">
    <source>
        <dbReference type="ARBA" id="ARBA00022989"/>
    </source>
</evidence>
<reference evidence="14" key="1">
    <citation type="submission" date="2016-10" db="EMBL/GenBank/DDBJ databases">
        <authorList>
            <person name="Varghese N."/>
        </authorList>
    </citation>
    <scope>NUCLEOTIDE SEQUENCE [LARGE SCALE GENOMIC DNA]</scope>
    <source>
        <strain evidence="14">92MFCol6.1</strain>
    </source>
</reference>
<evidence type="ECO:0000256" key="9">
    <source>
        <dbReference type="SAM" id="Phobius"/>
    </source>
</evidence>
<dbReference type="GO" id="GO:0008233">
    <property type="term" value="F:peptidase activity"/>
    <property type="evidence" value="ECO:0007669"/>
    <property type="project" value="InterPro"/>
</dbReference>
<dbReference type="PROSITE" id="PS50929">
    <property type="entry name" value="ABC_TM1F"/>
    <property type="match status" value="1"/>
</dbReference>
<dbReference type="AlphaFoldDB" id="A0A1W1GWM5"/>
<dbReference type="Pfam" id="PF00005">
    <property type="entry name" value="ABC_tran"/>
    <property type="match status" value="1"/>
</dbReference>
<evidence type="ECO:0000259" key="12">
    <source>
        <dbReference type="PROSITE" id="PS50990"/>
    </source>
</evidence>
<dbReference type="InterPro" id="IPR027417">
    <property type="entry name" value="P-loop_NTPase"/>
</dbReference>
<feature type="domain" description="ABC transmembrane type-1" evidence="11">
    <location>
        <begin position="185"/>
        <end position="462"/>
    </location>
</feature>
<gene>
    <name evidence="13" type="ORF">SAMN04488690_1344</name>
</gene>
<evidence type="ECO:0000259" key="10">
    <source>
        <dbReference type="PROSITE" id="PS50893"/>
    </source>
</evidence>
<evidence type="ECO:0000256" key="3">
    <source>
        <dbReference type="ARBA" id="ARBA00022475"/>
    </source>
</evidence>
<dbReference type="EMBL" id="FWEU01000002">
    <property type="protein sequence ID" value="SLM23644.1"/>
    <property type="molecule type" value="Genomic_DNA"/>
</dbReference>
<keyword evidence="6 13" id="KW-0067">ATP-binding</keyword>
<evidence type="ECO:0000256" key="5">
    <source>
        <dbReference type="ARBA" id="ARBA00022741"/>
    </source>
</evidence>
<dbReference type="GO" id="GO:0006508">
    <property type="term" value="P:proteolysis"/>
    <property type="evidence" value="ECO:0007669"/>
    <property type="project" value="InterPro"/>
</dbReference>
<dbReference type="Gene3D" id="3.40.50.300">
    <property type="entry name" value="P-loop containing nucleotide triphosphate hydrolases"/>
    <property type="match status" value="1"/>
</dbReference>
<dbReference type="GO" id="GO:0005524">
    <property type="term" value="F:ATP binding"/>
    <property type="evidence" value="ECO:0007669"/>
    <property type="project" value="UniProtKB-KW"/>
</dbReference>
<dbReference type="Gene3D" id="3.90.70.10">
    <property type="entry name" value="Cysteine proteinases"/>
    <property type="match status" value="1"/>
</dbReference>
<dbReference type="InterPro" id="IPR039421">
    <property type="entry name" value="Type_1_exporter"/>
</dbReference>
<comment type="subcellular location">
    <subcellularLocation>
        <location evidence="1">Cell membrane</location>
        <topology evidence="1">Multi-pass membrane protein</topology>
    </subcellularLocation>
</comment>
<dbReference type="PROSITE" id="PS50893">
    <property type="entry name" value="ABC_TRANSPORTER_2"/>
    <property type="match status" value="1"/>
</dbReference>
<evidence type="ECO:0000256" key="1">
    <source>
        <dbReference type="ARBA" id="ARBA00004651"/>
    </source>
</evidence>
<dbReference type="InterPro" id="IPR003593">
    <property type="entry name" value="AAA+_ATPase"/>
</dbReference>
<dbReference type="SMART" id="SM00382">
    <property type="entry name" value="AAA"/>
    <property type="match status" value="1"/>
</dbReference>
<organism evidence="13 14">
    <name type="scientific">Stenotrophomonas indicatrix</name>
    <dbReference type="NCBI Taxonomy" id="2045451"/>
    <lineage>
        <taxon>Bacteria</taxon>
        <taxon>Pseudomonadati</taxon>
        <taxon>Pseudomonadota</taxon>
        <taxon>Gammaproteobacteria</taxon>
        <taxon>Lysobacterales</taxon>
        <taxon>Lysobacteraceae</taxon>
        <taxon>Stenotrophomonas</taxon>
    </lineage>
</organism>
<feature type="transmembrane region" description="Helical" evidence="9">
    <location>
        <begin position="321"/>
        <end position="338"/>
    </location>
</feature>
<dbReference type="GO" id="GO:0005886">
    <property type="term" value="C:plasma membrane"/>
    <property type="evidence" value="ECO:0007669"/>
    <property type="project" value="UniProtKB-SubCell"/>
</dbReference>
<protein>
    <submittedName>
        <fullName evidence="13">ATP-binding cassette, subfamily B, RaxB</fullName>
    </submittedName>
</protein>
<dbReference type="GO" id="GO:0034040">
    <property type="term" value="F:ATPase-coupled lipid transmembrane transporter activity"/>
    <property type="evidence" value="ECO:0007669"/>
    <property type="project" value="TreeGrafter"/>
</dbReference>
<dbReference type="CDD" id="cd18567">
    <property type="entry name" value="ABC_6TM_CvaB_RaxB_like"/>
    <property type="match status" value="1"/>
</dbReference>
<feature type="transmembrane region" description="Helical" evidence="9">
    <location>
        <begin position="215"/>
        <end position="234"/>
    </location>
</feature>
<dbReference type="Pfam" id="PF03412">
    <property type="entry name" value="Peptidase_C39"/>
    <property type="match status" value="1"/>
</dbReference>
<keyword evidence="7 9" id="KW-1133">Transmembrane helix</keyword>
<name>A0A1W1GWM5_9GAMM</name>
<keyword evidence="4 9" id="KW-0812">Transmembrane</keyword>
<dbReference type="Pfam" id="PF00664">
    <property type="entry name" value="ABC_membrane"/>
    <property type="match status" value="1"/>
</dbReference>
<dbReference type="InterPro" id="IPR005074">
    <property type="entry name" value="Peptidase_C39"/>
</dbReference>
<dbReference type="SUPFAM" id="SSF90123">
    <property type="entry name" value="ABC transporter transmembrane region"/>
    <property type="match status" value="1"/>
</dbReference>
<dbReference type="Gene3D" id="1.20.1560.10">
    <property type="entry name" value="ABC transporter type 1, transmembrane domain"/>
    <property type="match status" value="1"/>
</dbReference>
<dbReference type="PROSITE" id="PS50990">
    <property type="entry name" value="PEPTIDASE_C39"/>
    <property type="match status" value="1"/>
</dbReference>
<keyword evidence="2" id="KW-0813">Transport</keyword>
<dbReference type="GO" id="GO:0016887">
    <property type="term" value="F:ATP hydrolysis activity"/>
    <property type="evidence" value="ECO:0007669"/>
    <property type="project" value="InterPro"/>
</dbReference>
<keyword evidence="5" id="KW-0547">Nucleotide-binding</keyword>
<keyword evidence="8 9" id="KW-0472">Membrane</keyword>
<dbReference type="InterPro" id="IPR011527">
    <property type="entry name" value="ABC1_TM_dom"/>
</dbReference>
<dbReference type="InterPro" id="IPR017871">
    <property type="entry name" value="ABC_transporter-like_CS"/>
</dbReference>
<evidence type="ECO:0000313" key="14">
    <source>
        <dbReference type="Proteomes" id="UP000191133"/>
    </source>
</evidence>
<feature type="domain" description="ABC transporter" evidence="10">
    <location>
        <begin position="495"/>
        <end position="716"/>
    </location>
</feature>
<dbReference type="PANTHER" id="PTHR24221:SF606">
    <property type="entry name" value="COLICIN V SECRETION-PROCESSING ATP-BINDING PROTEIN"/>
    <property type="match status" value="1"/>
</dbReference>
<proteinExistence type="predicted"/>
<dbReference type="InterPro" id="IPR003439">
    <property type="entry name" value="ABC_transporter-like_ATP-bd"/>
</dbReference>
<dbReference type="FunFam" id="3.40.50.300:FF:000299">
    <property type="entry name" value="ABC transporter ATP-binding protein/permease"/>
    <property type="match status" value="1"/>
</dbReference>
<feature type="domain" description="Peptidase C39" evidence="12">
    <location>
        <begin position="30"/>
        <end position="149"/>
    </location>
</feature>
<dbReference type="PANTHER" id="PTHR24221">
    <property type="entry name" value="ATP-BINDING CASSETTE SUB-FAMILY B"/>
    <property type="match status" value="1"/>
</dbReference>
<dbReference type="GO" id="GO:0140359">
    <property type="term" value="F:ABC-type transporter activity"/>
    <property type="evidence" value="ECO:0007669"/>
    <property type="project" value="InterPro"/>
</dbReference>
<dbReference type="RefSeq" id="WP_080149024.1">
    <property type="nucleotide sequence ID" value="NZ_FWEU01000002.1"/>
</dbReference>
<feature type="transmembrane region" description="Helical" evidence="9">
    <location>
        <begin position="403"/>
        <end position="427"/>
    </location>
</feature>
<evidence type="ECO:0000259" key="11">
    <source>
        <dbReference type="PROSITE" id="PS50929"/>
    </source>
</evidence>